<dbReference type="InterPro" id="IPR013013">
    <property type="entry name" value="PTS_EIIC_1"/>
</dbReference>
<reference evidence="15 16" key="1">
    <citation type="submission" date="2017-11" db="EMBL/GenBank/DDBJ databases">
        <title>Genome sequence of Mesoplasma tabanidae BARC 857 (ATCC 49584).</title>
        <authorList>
            <person name="Lo W.-S."/>
            <person name="Kuo C.-H."/>
        </authorList>
    </citation>
    <scope>NUCLEOTIDE SEQUENCE [LARGE SCALE GENOMIC DNA]</scope>
    <source>
        <strain evidence="15 16">BARC 857</strain>
    </source>
</reference>
<dbReference type="GO" id="GO:0090563">
    <property type="term" value="F:protein-phosphocysteine-sugar phosphotransferase activity"/>
    <property type="evidence" value="ECO:0007669"/>
    <property type="project" value="TreeGrafter"/>
</dbReference>
<dbReference type="InterPro" id="IPR011055">
    <property type="entry name" value="Dup_hybrid_motif"/>
</dbReference>
<feature type="domain" description="PTS EIIB type-1" evidence="13">
    <location>
        <begin position="171"/>
        <end position="253"/>
    </location>
</feature>
<dbReference type="GO" id="GO:0009401">
    <property type="term" value="P:phosphoenolpyruvate-dependent sugar phosphotransferase system"/>
    <property type="evidence" value="ECO:0007669"/>
    <property type="project" value="UniProtKB-KW"/>
</dbReference>
<feature type="transmembrane region" description="Helical" evidence="11">
    <location>
        <begin position="562"/>
        <end position="581"/>
    </location>
</feature>
<evidence type="ECO:0000259" key="12">
    <source>
        <dbReference type="PROSITE" id="PS51093"/>
    </source>
</evidence>
<dbReference type="RefSeq" id="WP_100679603.1">
    <property type="nucleotide sequence ID" value="NZ_CP024969.1"/>
</dbReference>
<dbReference type="KEGG" id="mtab:MTABA_v1c04770"/>
<evidence type="ECO:0000256" key="2">
    <source>
        <dbReference type="ARBA" id="ARBA00022475"/>
    </source>
</evidence>
<gene>
    <name evidence="15" type="primary">bglF</name>
    <name evidence="15" type="ORF">MTABA_v1c04770</name>
</gene>
<dbReference type="AlphaFoldDB" id="A0A2K8P7V2"/>
<proteinExistence type="predicted"/>
<feature type="transmembrane region" description="Helical" evidence="11">
    <location>
        <begin position="447"/>
        <end position="469"/>
    </location>
</feature>
<feature type="transmembrane region" description="Helical" evidence="11">
    <location>
        <begin position="646"/>
        <end position="667"/>
    </location>
</feature>
<dbReference type="GO" id="GO:0008982">
    <property type="term" value="F:protein-N(PI)-phosphohistidine-sugar phosphotransferase activity"/>
    <property type="evidence" value="ECO:0007669"/>
    <property type="project" value="InterPro"/>
</dbReference>
<feature type="transmembrane region" description="Helical" evidence="11">
    <location>
        <begin position="356"/>
        <end position="378"/>
    </location>
</feature>
<feature type="transmembrane region" description="Helical" evidence="11">
    <location>
        <begin position="322"/>
        <end position="344"/>
    </location>
</feature>
<dbReference type="Pfam" id="PF00367">
    <property type="entry name" value="PTS_EIIB"/>
    <property type="match status" value="1"/>
</dbReference>
<protein>
    <submittedName>
        <fullName evidence="15">PTS system, beta-glucoside-specific IIABC component</fullName>
    </submittedName>
</protein>
<dbReference type="InterPro" id="IPR001996">
    <property type="entry name" value="PTS_IIB_1"/>
</dbReference>
<evidence type="ECO:0000256" key="8">
    <source>
        <dbReference type="ARBA" id="ARBA00022989"/>
    </source>
</evidence>
<dbReference type="GO" id="GO:0005886">
    <property type="term" value="C:plasma membrane"/>
    <property type="evidence" value="ECO:0007669"/>
    <property type="project" value="TreeGrafter"/>
</dbReference>
<dbReference type="NCBIfam" id="TIGR00830">
    <property type="entry name" value="PTBA"/>
    <property type="match status" value="1"/>
</dbReference>
<dbReference type="EMBL" id="CP024969">
    <property type="protein sequence ID" value="ATZ21675.1"/>
    <property type="molecule type" value="Genomic_DNA"/>
</dbReference>
<evidence type="ECO:0000256" key="7">
    <source>
        <dbReference type="ARBA" id="ARBA00022777"/>
    </source>
</evidence>
<dbReference type="Proteomes" id="UP000232223">
    <property type="component" value="Chromosome"/>
</dbReference>
<dbReference type="PANTHER" id="PTHR30175">
    <property type="entry name" value="PHOSPHOTRANSFERASE SYSTEM TRANSPORT PROTEIN"/>
    <property type="match status" value="1"/>
</dbReference>
<keyword evidence="5" id="KW-0598">Phosphotransferase system</keyword>
<evidence type="ECO:0000256" key="1">
    <source>
        <dbReference type="ARBA" id="ARBA00022448"/>
    </source>
</evidence>
<keyword evidence="16" id="KW-1185">Reference proteome</keyword>
<keyword evidence="8 11" id="KW-1133">Transmembrane helix</keyword>
<feature type="transmembrane region" description="Helical" evidence="11">
    <location>
        <begin position="588"/>
        <end position="608"/>
    </location>
</feature>
<keyword evidence="4" id="KW-0808">Transferase</keyword>
<dbReference type="Gene3D" id="3.30.1360.60">
    <property type="entry name" value="Glucose permease domain IIB"/>
    <property type="match status" value="1"/>
</dbReference>
<dbReference type="PROSITE" id="PS51098">
    <property type="entry name" value="PTS_EIIB_TYPE_1"/>
    <property type="match status" value="1"/>
</dbReference>
<organism evidence="15 16">
    <name type="scientific">Mesoplasma tabanidae</name>
    <dbReference type="NCBI Taxonomy" id="219745"/>
    <lineage>
        <taxon>Bacteria</taxon>
        <taxon>Bacillati</taxon>
        <taxon>Mycoplasmatota</taxon>
        <taxon>Mollicutes</taxon>
        <taxon>Entomoplasmatales</taxon>
        <taxon>Entomoplasmataceae</taxon>
        <taxon>Mesoplasma</taxon>
    </lineage>
</organism>
<evidence type="ECO:0000256" key="6">
    <source>
        <dbReference type="ARBA" id="ARBA00022692"/>
    </source>
</evidence>
<keyword evidence="2" id="KW-1003">Cell membrane</keyword>
<feature type="transmembrane region" description="Helical" evidence="11">
    <location>
        <begin position="404"/>
        <end position="426"/>
    </location>
</feature>
<dbReference type="InterPro" id="IPR001127">
    <property type="entry name" value="PTS_EIIA_1_perm"/>
</dbReference>
<feature type="active site" description="Phosphocysteine intermediate; for EIIB activity" evidence="10">
    <location>
        <position position="193"/>
    </location>
</feature>
<dbReference type="InterPro" id="IPR050558">
    <property type="entry name" value="PTS_Sugar-Specific_Components"/>
</dbReference>
<evidence type="ECO:0000256" key="3">
    <source>
        <dbReference type="ARBA" id="ARBA00022597"/>
    </source>
</evidence>
<dbReference type="GO" id="GO:0016301">
    <property type="term" value="F:kinase activity"/>
    <property type="evidence" value="ECO:0007669"/>
    <property type="project" value="UniProtKB-KW"/>
</dbReference>
<evidence type="ECO:0000256" key="9">
    <source>
        <dbReference type="ARBA" id="ARBA00023136"/>
    </source>
</evidence>
<evidence type="ECO:0000256" key="5">
    <source>
        <dbReference type="ARBA" id="ARBA00022683"/>
    </source>
</evidence>
<dbReference type="Gene3D" id="2.70.70.10">
    <property type="entry name" value="Glucose Permease (Domain IIA)"/>
    <property type="match status" value="1"/>
</dbReference>
<sequence length="866" mass="96783">MNIKVYAPVDCEVKEITKCSDKTFSQKMMGEGIVIVPIKNNFVLPFDKGLVSVIFDTKHAFGFEINENLSSIIHCGLETVSLEGKPFDVKIKENTYLQKGDPIFDVDLKYLKSQNVSSETPIIFEPASDKTIKLTNLKEGKAKQGDLICEIEISNKIQSSKDFFVTKNKYQNAYSIINTAVGLKSNYSEVYNCMTRLRFKIIDKNLVNEENIKANELVKGLVWNGNELQVVIGQDVYKLKEEFMKMNEFAESVGKSEKTKSSYFKRFLQMFGSILPKLIPVFIGFGMIQAIIGILVWTKIMPNFSVTIESIKDLVNVKGFDIFWLILFATGKSSNLFIGIFVAYAASEYFNLRKMIGIGIGVTLCSPILFLSGGLLGIGGEWELFNLGKINVSDPGLQMVLDRLTSIVITPGNIKLFVIIFAIFIAKKLDDWIGTWVSPIFELTVRPFLVFSITILLSFCICMPIWNFFESILSVLMYYAGKIPFGIGVGLYAMLWQLAVILGLHLVLGIVGMVQVLTSIQLGNGGYGIFGLGGSISVYAQLGALISIIIVTKNYNLKKAAISMIPVGVLGITEPIIYGINLPEKKPFLAGLIAAFIAGAFAGIMGVTQRIGTGIGVFEIFGYFQSTIYDPNNEVIGELSNLANGLLYITSCLIALGSGILIGLFIYRGRTDEKKLIIQTNKKLNKFLVTKYNLNDSDKKALVEKINMLDNVITDEYVRQFKDIEKKYSEISKAQAKIEIIKSKNDKKVNSLIKKGQLALNKNNIEKADAIRDQIIALKEELNIFINKLEKSIIEIRNTIDLEELKILHDSKLEQIIKIIETLGYEINLNLLANNYSNNLNSLLISYKEVNLNTDILNLKIKKEKR</sequence>
<evidence type="ECO:0000313" key="15">
    <source>
        <dbReference type="EMBL" id="ATZ21675.1"/>
    </source>
</evidence>
<dbReference type="InterPro" id="IPR036878">
    <property type="entry name" value="Glu_permease_IIB"/>
</dbReference>
<dbReference type="OrthoDB" id="400707at2"/>
<keyword evidence="3" id="KW-0762">Sugar transport</keyword>
<keyword evidence="6 11" id="KW-0812">Transmembrane</keyword>
<name>A0A2K8P7V2_9MOLU</name>
<dbReference type="SUPFAM" id="SSF55604">
    <property type="entry name" value="Glucose permease domain IIB"/>
    <property type="match status" value="1"/>
</dbReference>
<accession>A0A2K8P7V2</accession>
<dbReference type="PANTHER" id="PTHR30175:SF1">
    <property type="entry name" value="PTS SYSTEM ARBUTIN-, CELLOBIOSE-, AND SALICIN-SPECIFIC EIIBC COMPONENT-RELATED"/>
    <property type="match status" value="1"/>
</dbReference>
<keyword evidence="1" id="KW-0813">Transport</keyword>
<dbReference type="SUPFAM" id="SSF51261">
    <property type="entry name" value="Duplicated hybrid motif"/>
    <property type="match status" value="1"/>
</dbReference>
<dbReference type="InterPro" id="IPR018113">
    <property type="entry name" value="PTrfase_EIIB_Cys"/>
</dbReference>
<evidence type="ECO:0000313" key="16">
    <source>
        <dbReference type="Proteomes" id="UP000232223"/>
    </source>
</evidence>
<feature type="transmembrane region" description="Helical" evidence="11">
    <location>
        <begin position="489"/>
        <end position="514"/>
    </location>
</feature>
<dbReference type="PROSITE" id="PS01035">
    <property type="entry name" value="PTS_EIIB_TYPE_1_CYS"/>
    <property type="match status" value="1"/>
</dbReference>
<feature type="transmembrane region" description="Helical" evidence="11">
    <location>
        <begin position="274"/>
        <end position="297"/>
    </location>
</feature>
<evidence type="ECO:0000256" key="11">
    <source>
        <dbReference type="SAM" id="Phobius"/>
    </source>
</evidence>
<dbReference type="PROSITE" id="PS51093">
    <property type="entry name" value="PTS_EIIA_TYPE_1"/>
    <property type="match status" value="1"/>
</dbReference>
<feature type="transmembrane region" description="Helical" evidence="11">
    <location>
        <begin position="526"/>
        <end position="550"/>
    </location>
</feature>
<feature type="domain" description="PTS EIIC type-1" evidence="14">
    <location>
        <begin position="282"/>
        <end position="672"/>
    </location>
</feature>
<keyword evidence="7" id="KW-0418">Kinase</keyword>
<evidence type="ECO:0000259" key="14">
    <source>
        <dbReference type="PROSITE" id="PS51103"/>
    </source>
</evidence>
<dbReference type="PROSITE" id="PS51103">
    <property type="entry name" value="PTS_EIIC_TYPE_1"/>
    <property type="match status" value="1"/>
</dbReference>
<evidence type="ECO:0000256" key="10">
    <source>
        <dbReference type="PROSITE-ProRule" id="PRU00421"/>
    </source>
</evidence>
<evidence type="ECO:0000259" key="13">
    <source>
        <dbReference type="PROSITE" id="PS51098"/>
    </source>
</evidence>
<evidence type="ECO:0000256" key="4">
    <source>
        <dbReference type="ARBA" id="ARBA00022679"/>
    </source>
</evidence>
<keyword evidence="9 11" id="KW-0472">Membrane</keyword>
<feature type="domain" description="PTS EIIA type-1" evidence="12">
    <location>
        <begin position="21"/>
        <end position="126"/>
    </location>
</feature>
<dbReference type="Pfam" id="PF00358">
    <property type="entry name" value="PTS_EIIA_1"/>
    <property type="match status" value="1"/>
</dbReference>